<dbReference type="EMBL" id="AAHMAG010000007">
    <property type="protein sequence ID" value="EBX7088566.1"/>
    <property type="molecule type" value="Genomic_DNA"/>
</dbReference>
<evidence type="ECO:0000313" key="4">
    <source>
        <dbReference type="EMBL" id="HAF7185539.1"/>
    </source>
</evidence>
<gene>
    <name evidence="1" type="ORF">DRA33_05140</name>
    <name evidence="2" type="ORF">DS367_04560</name>
    <name evidence="3" type="ORF">G0E06_17485</name>
    <name evidence="4" type="ORF">G9X08_003036</name>
</gene>
<dbReference type="EMBL" id="DAAWBK010000105">
    <property type="protein sequence ID" value="HAF7185539.1"/>
    <property type="molecule type" value="Genomic_DNA"/>
</dbReference>
<reference evidence="2" key="2">
    <citation type="submission" date="2018-07" db="EMBL/GenBank/DDBJ databases">
        <authorList>
            <person name="Ashton P.M."/>
            <person name="Dallman T."/>
            <person name="Nair S."/>
            <person name="De Pinna E."/>
            <person name="Peters T."/>
            <person name="Grant K."/>
        </authorList>
    </citation>
    <scope>NUCLEOTIDE SEQUENCE</scope>
    <source>
        <strain evidence="1">161071</strain>
        <strain evidence="2">307234</strain>
    </source>
</reference>
<sequence>MSHETEFEDTDITNNFIEVHDVKVAPLEAPNGDKRIMFVIDYDLESGDVLPAANEIYHCLAPQQARQMIECLQQSLDELDHGVSSFQKIHKH</sequence>
<reference evidence="3" key="1">
    <citation type="journal article" date="2018" name="Genome Biol.">
        <title>SKESA: strategic k-mer extension for scrupulous assemblies.</title>
        <authorList>
            <person name="Souvorov A."/>
            <person name="Agarwala R."/>
            <person name="Lipman D.J."/>
        </authorList>
    </citation>
    <scope>NUCLEOTIDE SEQUENCE</scope>
    <source>
        <strain evidence="3">Salmonella enterica</strain>
    </source>
</reference>
<accession>A0A5I0FM32</accession>
<dbReference type="EMBL" id="AAHCRV010000008">
    <property type="protein sequence ID" value="EBU6389523.1"/>
    <property type="molecule type" value="Genomic_DNA"/>
</dbReference>
<evidence type="ECO:0000313" key="2">
    <source>
        <dbReference type="EMBL" id="EBX7088566.1"/>
    </source>
</evidence>
<protein>
    <submittedName>
        <fullName evidence="2">Uncharacterized protein</fullName>
    </submittedName>
</protein>
<name>A0A5I0FM32_SALET</name>
<dbReference type="EMBL" id="DAAMKA010000051">
    <property type="protein sequence ID" value="HAC6989948.1"/>
    <property type="molecule type" value="Genomic_DNA"/>
</dbReference>
<evidence type="ECO:0000313" key="3">
    <source>
        <dbReference type="EMBL" id="HAC6989948.1"/>
    </source>
</evidence>
<reference evidence="3" key="3">
    <citation type="submission" date="2018-07" db="EMBL/GenBank/DDBJ databases">
        <authorList>
            <consortium name="NCBI Pathogen Detection Project"/>
        </authorList>
    </citation>
    <scope>NUCLEOTIDE SEQUENCE</scope>
    <source>
        <strain evidence="3">Salmonella enterica</strain>
    </source>
</reference>
<organism evidence="2">
    <name type="scientific">Salmonella enterica subsp. enterica serovar Napoli</name>
    <dbReference type="NCBI Taxonomy" id="1151001"/>
    <lineage>
        <taxon>Bacteria</taxon>
        <taxon>Pseudomonadati</taxon>
        <taxon>Pseudomonadota</taxon>
        <taxon>Gammaproteobacteria</taxon>
        <taxon>Enterobacterales</taxon>
        <taxon>Enterobacteriaceae</taxon>
        <taxon>Salmonella</taxon>
    </lineage>
</organism>
<comment type="caution">
    <text evidence="2">The sequence shown here is derived from an EMBL/GenBank/DDBJ whole genome shotgun (WGS) entry which is preliminary data.</text>
</comment>
<evidence type="ECO:0000313" key="1">
    <source>
        <dbReference type="EMBL" id="EBU6389523.1"/>
    </source>
</evidence>
<dbReference type="AlphaFoldDB" id="A0A5I0FM32"/>
<proteinExistence type="predicted"/>